<sequence length="46" mass="4907">MVGDTDGFVFKVSPTNGVLPRADRTTVSQGASVRANEIRQETTAAR</sequence>
<feature type="region of interest" description="Disordered" evidence="1">
    <location>
        <begin position="17"/>
        <end position="46"/>
    </location>
</feature>
<name>W0JV63_9EURY</name>
<dbReference type="KEGG" id="hlr:HALLA_18415"/>
<evidence type="ECO:0000313" key="3">
    <source>
        <dbReference type="Proteomes" id="UP000019024"/>
    </source>
</evidence>
<proteinExistence type="predicted"/>
<dbReference type="Proteomes" id="UP000019024">
    <property type="component" value="Chromosome"/>
</dbReference>
<dbReference type="HOGENOM" id="CLU_3178466_0_0_2"/>
<gene>
    <name evidence="2" type="ORF">HALLA_18415</name>
</gene>
<dbReference type="EMBL" id="CP007055">
    <property type="protein sequence ID" value="AHG01160.1"/>
    <property type="molecule type" value="Genomic_DNA"/>
</dbReference>
<accession>W0JV63</accession>
<evidence type="ECO:0000313" key="2">
    <source>
        <dbReference type="EMBL" id="AHG01160.1"/>
    </source>
</evidence>
<evidence type="ECO:0000256" key="1">
    <source>
        <dbReference type="SAM" id="MobiDB-lite"/>
    </source>
</evidence>
<keyword evidence="3" id="KW-1185">Reference proteome</keyword>
<dbReference type="GeneID" id="43330813"/>
<organism evidence="2 3">
    <name type="scientific">Halostagnicola larsenii XH-48</name>
    <dbReference type="NCBI Taxonomy" id="797299"/>
    <lineage>
        <taxon>Archaea</taxon>
        <taxon>Methanobacteriati</taxon>
        <taxon>Methanobacteriota</taxon>
        <taxon>Stenosarchaea group</taxon>
        <taxon>Halobacteria</taxon>
        <taxon>Halobacteriales</taxon>
        <taxon>Natrialbaceae</taxon>
        <taxon>Halostagnicola</taxon>
    </lineage>
</organism>
<reference evidence="2 3" key="1">
    <citation type="submission" date="2014-01" db="EMBL/GenBank/DDBJ databases">
        <authorList>
            <consortium name="DOE Joint Genome Institute"/>
            <person name="Anderson I."/>
            <person name="Huntemann M."/>
            <person name="Han J."/>
            <person name="Chen A."/>
            <person name="Kyrpides N."/>
            <person name="Mavromatis K."/>
            <person name="Markowitz V."/>
            <person name="Palaniappan K."/>
            <person name="Ivanova N."/>
            <person name="Schaumberg A."/>
            <person name="Pati A."/>
            <person name="Liolios K."/>
            <person name="Nordberg H.P."/>
            <person name="Cantor M.N."/>
            <person name="Hua S.X."/>
            <person name="Woyke T."/>
        </authorList>
    </citation>
    <scope>NUCLEOTIDE SEQUENCE [LARGE SCALE GENOMIC DNA]</scope>
    <source>
        <strain evidence="2 3">XH-48</strain>
    </source>
</reference>
<dbReference type="AlphaFoldDB" id="W0JV63"/>
<protein>
    <submittedName>
        <fullName evidence="2">Uncharacterized protein</fullName>
    </submittedName>
</protein>
<dbReference type="RefSeq" id="WP_157231377.1">
    <property type="nucleotide sequence ID" value="NZ_CP007055.1"/>
</dbReference>